<evidence type="ECO:0000313" key="3">
    <source>
        <dbReference type="EMBL" id="PIK35991.1"/>
    </source>
</evidence>
<dbReference type="SUPFAM" id="SSF49329">
    <property type="entry name" value="Cu,Zn superoxide dismutase-like"/>
    <property type="match status" value="1"/>
</dbReference>
<dbReference type="Proteomes" id="UP000230750">
    <property type="component" value="Unassembled WGS sequence"/>
</dbReference>
<dbReference type="Pfam" id="PF00080">
    <property type="entry name" value="Sod_Cu"/>
    <property type="match status" value="1"/>
</dbReference>
<sequence>MPNSHLDSDYFQPITGIINMKQNATGGPLYIDIYMYGFRSAFGSLHGFHIHTYGDLKEGCQSTGGHFNPFGKDHGAPVTLDLGNVQPDHQGVVNTDMIDNVASLIGENSVIGRAFVIHSGEDDLGLGGFPDSRTTGHAGPRLACCVIGRSEQ</sequence>
<comment type="function">
    <text evidence="1">Destroys radicals which are normally produced within the cells and which are toxic to biological systems.</text>
</comment>
<name>A0A2G8JJR8_STIJA</name>
<dbReference type="CDD" id="cd00305">
    <property type="entry name" value="Cu-Zn_Superoxide_Dismutase"/>
    <property type="match status" value="1"/>
</dbReference>
<reference evidence="3 4" key="1">
    <citation type="journal article" date="2017" name="PLoS Biol.">
        <title>The sea cucumber genome provides insights into morphological evolution and visceral regeneration.</title>
        <authorList>
            <person name="Zhang X."/>
            <person name="Sun L."/>
            <person name="Yuan J."/>
            <person name="Sun Y."/>
            <person name="Gao Y."/>
            <person name="Zhang L."/>
            <person name="Li S."/>
            <person name="Dai H."/>
            <person name="Hamel J.F."/>
            <person name="Liu C."/>
            <person name="Yu Y."/>
            <person name="Liu S."/>
            <person name="Lin W."/>
            <person name="Guo K."/>
            <person name="Jin S."/>
            <person name="Xu P."/>
            <person name="Storey K.B."/>
            <person name="Huan P."/>
            <person name="Zhang T."/>
            <person name="Zhou Y."/>
            <person name="Zhang J."/>
            <person name="Lin C."/>
            <person name="Li X."/>
            <person name="Xing L."/>
            <person name="Huo D."/>
            <person name="Sun M."/>
            <person name="Wang L."/>
            <person name="Mercier A."/>
            <person name="Li F."/>
            <person name="Yang H."/>
            <person name="Xiang J."/>
        </authorList>
    </citation>
    <scope>NUCLEOTIDE SEQUENCE [LARGE SCALE GENOMIC DNA]</scope>
    <source>
        <strain evidence="3">Shaxun</strain>
        <tissue evidence="3">Muscle</tissue>
    </source>
</reference>
<evidence type="ECO:0000256" key="1">
    <source>
        <dbReference type="RuleBase" id="RU000393"/>
    </source>
</evidence>
<organism evidence="3 4">
    <name type="scientific">Stichopus japonicus</name>
    <name type="common">Sea cucumber</name>
    <dbReference type="NCBI Taxonomy" id="307972"/>
    <lineage>
        <taxon>Eukaryota</taxon>
        <taxon>Metazoa</taxon>
        <taxon>Echinodermata</taxon>
        <taxon>Eleutherozoa</taxon>
        <taxon>Echinozoa</taxon>
        <taxon>Holothuroidea</taxon>
        <taxon>Aspidochirotacea</taxon>
        <taxon>Aspidochirotida</taxon>
        <taxon>Stichopodidae</taxon>
        <taxon>Apostichopus</taxon>
    </lineage>
</organism>
<dbReference type="OrthoDB" id="2015551at2759"/>
<dbReference type="Gene3D" id="2.60.40.200">
    <property type="entry name" value="Superoxide dismutase, copper/zinc binding domain"/>
    <property type="match status" value="1"/>
</dbReference>
<comment type="caution">
    <text evidence="3">The sequence shown here is derived from an EMBL/GenBank/DDBJ whole genome shotgun (WGS) entry which is preliminary data.</text>
</comment>
<comment type="catalytic activity">
    <reaction evidence="1">
        <text>2 superoxide + 2 H(+) = H2O2 + O2</text>
        <dbReference type="Rhea" id="RHEA:20696"/>
        <dbReference type="ChEBI" id="CHEBI:15378"/>
        <dbReference type="ChEBI" id="CHEBI:15379"/>
        <dbReference type="ChEBI" id="CHEBI:16240"/>
        <dbReference type="ChEBI" id="CHEBI:18421"/>
        <dbReference type="EC" id="1.15.1.1"/>
    </reaction>
</comment>
<comment type="cofactor">
    <cofactor evidence="1">
        <name>Zn(2+)</name>
        <dbReference type="ChEBI" id="CHEBI:29105"/>
    </cofactor>
    <text evidence="1">Binds 1 zinc ion per subunit.</text>
</comment>
<feature type="domain" description="Superoxide dismutase copper/zinc binding" evidence="2">
    <location>
        <begin position="15"/>
        <end position="147"/>
    </location>
</feature>
<dbReference type="GO" id="GO:0005507">
    <property type="term" value="F:copper ion binding"/>
    <property type="evidence" value="ECO:0007669"/>
    <property type="project" value="InterPro"/>
</dbReference>
<dbReference type="STRING" id="307972.A0A2G8JJR8"/>
<dbReference type="InterPro" id="IPR001424">
    <property type="entry name" value="SOD_Cu_Zn_dom"/>
</dbReference>
<dbReference type="InterPro" id="IPR018152">
    <property type="entry name" value="SOD_Cu/Zn_BS"/>
</dbReference>
<keyword evidence="4" id="KW-1185">Reference proteome</keyword>
<dbReference type="InterPro" id="IPR024134">
    <property type="entry name" value="SOD_Cu/Zn_/chaperone"/>
</dbReference>
<protein>
    <recommendedName>
        <fullName evidence="1">Superoxide dismutase [Cu-Zn]</fullName>
        <ecNumber evidence="1">1.15.1.1</ecNumber>
    </recommendedName>
</protein>
<keyword evidence="1" id="KW-0560">Oxidoreductase</keyword>
<comment type="cofactor">
    <cofactor evidence="1">
        <name>Cu cation</name>
        <dbReference type="ChEBI" id="CHEBI:23378"/>
    </cofactor>
    <text evidence="1">Binds 1 copper ion per subunit.</text>
</comment>
<accession>A0A2G8JJR8</accession>
<dbReference type="InterPro" id="IPR036423">
    <property type="entry name" value="SOD-like_Cu/Zn_dom_sf"/>
</dbReference>
<dbReference type="EMBL" id="MRZV01001767">
    <property type="protein sequence ID" value="PIK35991.1"/>
    <property type="molecule type" value="Genomic_DNA"/>
</dbReference>
<gene>
    <name evidence="3" type="ORF">BSL78_27182</name>
</gene>
<dbReference type="EC" id="1.15.1.1" evidence="1"/>
<dbReference type="PANTHER" id="PTHR10003">
    <property type="entry name" value="SUPEROXIDE DISMUTASE CU-ZN -RELATED"/>
    <property type="match status" value="1"/>
</dbReference>
<evidence type="ECO:0000313" key="4">
    <source>
        <dbReference type="Proteomes" id="UP000230750"/>
    </source>
</evidence>
<dbReference type="AlphaFoldDB" id="A0A2G8JJR8"/>
<keyword evidence="1" id="KW-0862">Zinc</keyword>
<keyword evidence="1" id="KW-0186">Copper</keyword>
<dbReference type="PROSITE" id="PS00332">
    <property type="entry name" value="SOD_CU_ZN_2"/>
    <property type="match status" value="1"/>
</dbReference>
<evidence type="ECO:0000259" key="2">
    <source>
        <dbReference type="Pfam" id="PF00080"/>
    </source>
</evidence>
<keyword evidence="1" id="KW-0479">Metal-binding</keyword>
<dbReference type="PRINTS" id="PR00068">
    <property type="entry name" value="CUZNDISMTASE"/>
</dbReference>
<proteinExistence type="inferred from homology"/>
<comment type="similarity">
    <text evidence="1">Belongs to the Cu-Zn superoxide dismutase family.</text>
</comment>
<dbReference type="GO" id="GO:0004784">
    <property type="term" value="F:superoxide dismutase activity"/>
    <property type="evidence" value="ECO:0007669"/>
    <property type="project" value="UniProtKB-EC"/>
</dbReference>